<accession>A0A6D2IAW6</accession>
<dbReference type="SMART" id="SM00579">
    <property type="entry name" value="FBD"/>
    <property type="match status" value="1"/>
</dbReference>
<protein>
    <recommendedName>
        <fullName evidence="1">FBD domain-containing protein</fullName>
    </recommendedName>
</protein>
<dbReference type="Pfam" id="PF24758">
    <property type="entry name" value="LRR_At5g56370"/>
    <property type="match status" value="1"/>
</dbReference>
<dbReference type="SUPFAM" id="SSF52047">
    <property type="entry name" value="RNI-like"/>
    <property type="match status" value="1"/>
</dbReference>
<dbReference type="InterPro" id="IPR032675">
    <property type="entry name" value="LRR_dom_sf"/>
</dbReference>
<sequence>MPKLVYDDSISNHIDDCKIFWQYVYRSLLANKAPVLDGFHLNLGGECPIVDIGLWIETAVTRHVRDLNICIPTDKEGSSVGLPSSLYTSDTLETLTLVNFVYLDVPVNVCLPSLTSLILENVDYADDQTLPRLLSGCPNLEELFVQRYDGDETVDSTVVVPSLQRLTILDINHATCGRYVIDVPSLKYLNITDNVVYNSRQIENMPELVEAHVDIADGVTHKFLRALTSARRLSLSLSLSEVMQPSGMIFNQLVYLELNTCAQSWWDLLNHMLQDSPKLKTLKLISKHTSGGSGKNNPNGWKLPSSVPECLLSSLEGYEWNEYQGRQGDRGIATYVIENAACLKRATFSPKSTDVGKKYQMLKELASIAAASSSFQLLFD</sequence>
<dbReference type="Proteomes" id="UP000467841">
    <property type="component" value="Unassembled WGS sequence"/>
</dbReference>
<organism evidence="2 3">
    <name type="scientific">Microthlaspi erraticum</name>
    <dbReference type="NCBI Taxonomy" id="1685480"/>
    <lineage>
        <taxon>Eukaryota</taxon>
        <taxon>Viridiplantae</taxon>
        <taxon>Streptophyta</taxon>
        <taxon>Embryophyta</taxon>
        <taxon>Tracheophyta</taxon>
        <taxon>Spermatophyta</taxon>
        <taxon>Magnoliopsida</taxon>
        <taxon>eudicotyledons</taxon>
        <taxon>Gunneridae</taxon>
        <taxon>Pentapetalae</taxon>
        <taxon>rosids</taxon>
        <taxon>malvids</taxon>
        <taxon>Brassicales</taxon>
        <taxon>Brassicaceae</taxon>
        <taxon>Coluteocarpeae</taxon>
        <taxon>Microthlaspi</taxon>
    </lineage>
</organism>
<dbReference type="PANTHER" id="PTHR31900">
    <property type="entry name" value="F-BOX/RNI SUPERFAMILY PROTEIN-RELATED"/>
    <property type="match status" value="1"/>
</dbReference>
<gene>
    <name evidence="2" type="ORF">MERR_LOCUS12619</name>
</gene>
<dbReference type="OrthoDB" id="612216at2759"/>
<evidence type="ECO:0000313" key="2">
    <source>
        <dbReference type="EMBL" id="CAA7025384.1"/>
    </source>
</evidence>
<evidence type="ECO:0000259" key="1">
    <source>
        <dbReference type="SMART" id="SM00579"/>
    </source>
</evidence>
<keyword evidence="3" id="KW-1185">Reference proteome</keyword>
<evidence type="ECO:0000313" key="3">
    <source>
        <dbReference type="Proteomes" id="UP000467841"/>
    </source>
</evidence>
<name>A0A6D2IAW6_9BRAS</name>
<dbReference type="InterPro" id="IPR006566">
    <property type="entry name" value="FBD"/>
</dbReference>
<dbReference type="PANTHER" id="PTHR31900:SF34">
    <property type="entry name" value="EMB|CAB62440.1-RELATED"/>
    <property type="match status" value="1"/>
</dbReference>
<dbReference type="InterPro" id="IPR050232">
    <property type="entry name" value="FBL13/AtMIF1-like"/>
</dbReference>
<dbReference type="InterPro" id="IPR055411">
    <property type="entry name" value="LRR_FXL15/At3g58940/PEG3-like"/>
</dbReference>
<feature type="domain" description="FBD" evidence="1">
    <location>
        <begin position="309"/>
        <end position="380"/>
    </location>
</feature>
<dbReference type="EMBL" id="CACVBM020000999">
    <property type="protein sequence ID" value="CAA7025384.1"/>
    <property type="molecule type" value="Genomic_DNA"/>
</dbReference>
<dbReference type="AlphaFoldDB" id="A0A6D2IAW6"/>
<comment type="caution">
    <text evidence="2">The sequence shown here is derived from an EMBL/GenBank/DDBJ whole genome shotgun (WGS) entry which is preliminary data.</text>
</comment>
<reference evidence="2" key="1">
    <citation type="submission" date="2020-01" db="EMBL/GenBank/DDBJ databases">
        <authorList>
            <person name="Mishra B."/>
        </authorList>
    </citation>
    <scope>NUCLEOTIDE SEQUENCE [LARGE SCALE GENOMIC DNA]</scope>
</reference>
<dbReference type="Pfam" id="PF08387">
    <property type="entry name" value="FBD"/>
    <property type="match status" value="1"/>
</dbReference>
<dbReference type="Gene3D" id="3.80.10.10">
    <property type="entry name" value="Ribonuclease Inhibitor"/>
    <property type="match status" value="1"/>
</dbReference>
<proteinExistence type="predicted"/>